<protein>
    <recommendedName>
        <fullName evidence="5">Leucine-rich repeat-containing N-terminal plant-type domain-containing protein</fullName>
    </recommendedName>
</protein>
<dbReference type="AlphaFoldDB" id="B9SLK6"/>
<dbReference type="STRING" id="3988.B9SLK6"/>
<dbReference type="InterPro" id="IPR053211">
    <property type="entry name" value="DNA_repair-toleration"/>
</dbReference>
<evidence type="ECO:0000256" key="1">
    <source>
        <dbReference type="ARBA" id="ARBA00022614"/>
    </source>
</evidence>
<dbReference type="InParanoid" id="B9SLK6"/>
<name>B9SLK6_RICCO</name>
<keyword evidence="4" id="KW-1133">Transmembrane helix</keyword>
<dbReference type="Gene3D" id="3.80.10.10">
    <property type="entry name" value="Ribonuclease Inhibitor"/>
    <property type="match status" value="1"/>
</dbReference>
<dbReference type="EMBL" id="EQ974018">
    <property type="protein sequence ID" value="EEF35506.1"/>
    <property type="molecule type" value="Genomic_DNA"/>
</dbReference>
<evidence type="ECO:0000313" key="7">
    <source>
        <dbReference type="Proteomes" id="UP000008311"/>
    </source>
</evidence>
<keyword evidence="3" id="KW-0677">Repeat</keyword>
<keyword evidence="7" id="KW-1185">Reference proteome</keyword>
<reference evidence="7" key="1">
    <citation type="journal article" date="2010" name="Nat. Biotechnol.">
        <title>Draft genome sequence of the oilseed species Ricinus communis.</title>
        <authorList>
            <person name="Chan A.P."/>
            <person name="Crabtree J."/>
            <person name="Zhao Q."/>
            <person name="Lorenzi H."/>
            <person name="Orvis J."/>
            <person name="Puiu D."/>
            <person name="Melake-Berhan A."/>
            <person name="Jones K.M."/>
            <person name="Redman J."/>
            <person name="Chen G."/>
            <person name="Cahoon E.B."/>
            <person name="Gedil M."/>
            <person name="Stanke M."/>
            <person name="Haas B.J."/>
            <person name="Wortman J.R."/>
            <person name="Fraser-Liggett C.M."/>
            <person name="Ravel J."/>
            <person name="Rabinowicz P.D."/>
        </authorList>
    </citation>
    <scope>NUCLEOTIDE SEQUENCE [LARGE SCALE GENOMIC DNA]</scope>
    <source>
        <strain evidence="7">cv. Hale</strain>
    </source>
</reference>
<gene>
    <name evidence="6" type="ORF">RCOM_0592430</name>
</gene>
<dbReference type="PANTHER" id="PTHR48060">
    <property type="entry name" value="DNA DAMAGE-REPAIR/TOLERATION PROTEIN DRT100"/>
    <property type="match status" value="1"/>
</dbReference>
<keyword evidence="4" id="KW-0472">Membrane</keyword>
<evidence type="ECO:0000256" key="2">
    <source>
        <dbReference type="ARBA" id="ARBA00022729"/>
    </source>
</evidence>
<dbReference type="Proteomes" id="UP000008311">
    <property type="component" value="Unassembled WGS sequence"/>
</dbReference>
<keyword evidence="1" id="KW-0433">Leucine-rich repeat</keyword>
<evidence type="ECO:0000313" key="6">
    <source>
        <dbReference type="EMBL" id="EEF35506.1"/>
    </source>
</evidence>
<evidence type="ECO:0000256" key="3">
    <source>
        <dbReference type="ARBA" id="ARBA00022737"/>
    </source>
</evidence>
<dbReference type="Pfam" id="PF08263">
    <property type="entry name" value="LRRNT_2"/>
    <property type="match status" value="1"/>
</dbReference>
<organism evidence="6 7">
    <name type="scientific">Ricinus communis</name>
    <name type="common">Castor bean</name>
    <dbReference type="NCBI Taxonomy" id="3988"/>
    <lineage>
        <taxon>Eukaryota</taxon>
        <taxon>Viridiplantae</taxon>
        <taxon>Streptophyta</taxon>
        <taxon>Embryophyta</taxon>
        <taxon>Tracheophyta</taxon>
        <taxon>Spermatophyta</taxon>
        <taxon>Magnoliopsida</taxon>
        <taxon>eudicotyledons</taxon>
        <taxon>Gunneridae</taxon>
        <taxon>Pentapetalae</taxon>
        <taxon>rosids</taxon>
        <taxon>fabids</taxon>
        <taxon>Malpighiales</taxon>
        <taxon>Euphorbiaceae</taxon>
        <taxon>Acalyphoideae</taxon>
        <taxon>Acalypheae</taxon>
        <taxon>Ricinus</taxon>
    </lineage>
</organism>
<dbReference type="InterPro" id="IPR013210">
    <property type="entry name" value="LRR_N_plant-typ"/>
</dbReference>
<proteinExistence type="predicted"/>
<evidence type="ECO:0000256" key="4">
    <source>
        <dbReference type="SAM" id="Phobius"/>
    </source>
</evidence>
<sequence length="97" mass="10811">MEITATCLAALRSSILHVQVHMIVLIFVSIVCLHPADCLSKSGNETDRLALMEFKANIGNDPYGIFSSWNDSIHFCEWRGITCGHKHQRVVSINLQG</sequence>
<dbReference type="PANTHER" id="PTHR48060:SF21">
    <property type="entry name" value="L DOMAIN-LIKE PROTEIN"/>
    <property type="match status" value="1"/>
</dbReference>
<keyword evidence="4" id="KW-0812">Transmembrane</keyword>
<accession>B9SLK6</accession>
<evidence type="ECO:0000259" key="5">
    <source>
        <dbReference type="Pfam" id="PF08263"/>
    </source>
</evidence>
<keyword evidence="2" id="KW-0732">Signal</keyword>
<dbReference type="InterPro" id="IPR032675">
    <property type="entry name" value="LRR_dom_sf"/>
</dbReference>
<feature type="transmembrane region" description="Helical" evidence="4">
    <location>
        <begin position="20"/>
        <end position="39"/>
    </location>
</feature>
<feature type="domain" description="Leucine-rich repeat-containing N-terminal plant-type" evidence="5">
    <location>
        <begin position="45"/>
        <end position="83"/>
    </location>
</feature>